<feature type="binding site" evidence="9">
    <location>
        <position position="158"/>
    </location>
    <ligand>
        <name>Mn(2+)</name>
        <dbReference type="ChEBI" id="CHEBI:29035"/>
    </ligand>
</feature>
<dbReference type="PRINTS" id="PR00325">
    <property type="entry name" value="GERMIN"/>
</dbReference>
<dbReference type="PANTHER" id="PTHR31238">
    <property type="entry name" value="GERMIN-LIKE PROTEIN SUBFAMILY 3 MEMBER 3"/>
    <property type="match status" value="1"/>
</dbReference>
<evidence type="ECO:0000256" key="8">
    <source>
        <dbReference type="PIRSR" id="PIRSR601929-1"/>
    </source>
</evidence>
<dbReference type="AlphaFoldDB" id="A0A4S8IJF9"/>
<evidence type="ECO:0000256" key="1">
    <source>
        <dbReference type="ARBA" id="ARBA00004271"/>
    </source>
</evidence>
<feature type="signal peptide" evidence="11">
    <location>
        <begin position="1"/>
        <end position="21"/>
    </location>
</feature>
<keyword evidence="3" id="KW-0052">Apoplast</keyword>
<dbReference type="STRING" id="52838.A0A4S8IJF9"/>
<dbReference type="InterPro" id="IPR019780">
    <property type="entry name" value="Germin_Mn-BS"/>
</dbReference>
<accession>A0A4S8IJF9</accession>
<keyword evidence="6 10" id="KW-1015">Disulfide bond</keyword>
<dbReference type="InterPro" id="IPR011051">
    <property type="entry name" value="RmlC_Cupin_sf"/>
</dbReference>
<dbReference type="Gene3D" id="2.60.120.10">
    <property type="entry name" value="Jelly Rolls"/>
    <property type="match status" value="3"/>
</dbReference>
<dbReference type="FunFam" id="2.60.120.10:FF:000005">
    <property type="entry name" value="Germin-like protein subfamily 1 member 8"/>
    <property type="match status" value="2"/>
</dbReference>
<sequence>MAARIILVAALLALASSHALAFDPSPLQDFCVADYDSNVFVNGFACKNAKDVTVDDFYFTGLDKPASTANELGANITLVDVERLPGLNTLGVAMARIDYAPFGLNPPHSHPRSSEILHVAEGTLYAGFVTANTENGNLLFAKKLKKGDAFVFPKGLIHFQFNIGDTEAVAFATFGSQSPGLVTTANALFGSKPPIPDYILAKAVQLSKTTVDWLQQQQWLDIAQEYRQRLMAARIILVIALLALVSSHAWASDPSPLQDFCVADYDSNVFVNGFTCKDPKDATADDFYFTGLDQTASTANRLGANITLVNAARLPGLNTLGVAMSRIDYAPFGLNPPHSHPHSSEILHVAEGTLYAGFVTSNNRQGNLLFAKKLKKGDAFVFPQGLIHFQFNVGDTDAVAFASFGSQSPGLVTVANALFGSHPSIPDYILAQAVQLDKTTVDWLQKQQWTVQMAAARIILVTALLALASSHALAFDPSPLQDFCVADYDSNVFVNGFACKNAKDVTVDDFYFTGLDKPASTANELGANITLLNIL</sequence>
<feature type="domain" description="Cupin type-1" evidence="12">
    <location>
        <begin position="60"/>
        <end position="212"/>
    </location>
</feature>
<feature type="binding site" evidence="8">
    <location>
        <position position="110"/>
    </location>
    <ligand>
        <name>oxalate</name>
        <dbReference type="ChEBI" id="CHEBI:30623"/>
    </ligand>
</feature>
<dbReference type="Pfam" id="PF00190">
    <property type="entry name" value="Cupin_1"/>
    <property type="match status" value="2"/>
</dbReference>
<gene>
    <name evidence="13" type="ORF">C4D60_Mb09t26910</name>
</gene>
<dbReference type="InterPro" id="IPR001929">
    <property type="entry name" value="Germin"/>
</dbReference>
<dbReference type="SUPFAM" id="SSF51182">
    <property type="entry name" value="RmlC-like cupins"/>
    <property type="match status" value="2"/>
</dbReference>
<name>A0A4S8IJF9_MUSBA</name>
<dbReference type="GO" id="GO:0048046">
    <property type="term" value="C:apoplast"/>
    <property type="evidence" value="ECO:0007669"/>
    <property type="project" value="UniProtKB-SubCell"/>
</dbReference>
<evidence type="ECO:0000256" key="10">
    <source>
        <dbReference type="PIRSR" id="PIRSR601929-3"/>
    </source>
</evidence>
<organism evidence="13 14">
    <name type="scientific">Musa balbisiana</name>
    <name type="common">Banana</name>
    <dbReference type="NCBI Taxonomy" id="52838"/>
    <lineage>
        <taxon>Eukaryota</taxon>
        <taxon>Viridiplantae</taxon>
        <taxon>Streptophyta</taxon>
        <taxon>Embryophyta</taxon>
        <taxon>Tracheophyta</taxon>
        <taxon>Spermatophyta</taxon>
        <taxon>Magnoliopsida</taxon>
        <taxon>Liliopsida</taxon>
        <taxon>Zingiberales</taxon>
        <taxon>Musaceae</taxon>
        <taxon>Musa</taxon>
    </lineage>
</organism>
<comment type="subcellular location">
    <subcellularLocation>
        <location evidence="1">Secreted</location>
        <location evidence="1">Extracellular space</location>
        <location evidence="1">Apoplast</location>
    </subcellularLocation>
</comment>
<dbReference type="CDD" id="cd02241">
    <property type="entry name" value="cupin_OxOx"/>
    <property type="match status" value="2"/>
</dbReference>
<dbReference type="InterPro" id="IPR006045">
    <property type="entry name" value="Cupin_1"/>
</dbReference>
<dbReference type="GO" id="GO:0030145">
    <property type="term" value="F:manganese ion binding"/>
    <property type="evidence" value="ECO:0007669"/>
    <property type="project" value="InterPro"/>
</dbReference>
<dbReference type="SMART" id="SM00835">
    <property type="entry name" value="Cupin_1"/>
    <property type="match status" value="2"/>
</dbReference>
<evidence type="ECO:0000256" key="5">
    <source>
        <dbReference type="ARBA" id="ARBA00022723"/>
    </source>
</evidence>
<dbReference type="InterPro" id="IPR014710">
    <property type="entry name" value="RmlC-like_jellyroll"/>
</dbReference>
<evidence type="ECO:0000256" key="3">
    <source>
        <dbReference type="ARBA" id="ARBA00022523"/>
    </source>
</evidence>
<evidence type="ECO:0000256" key="2">
    <source>
        <dbReference type="ARBA" id="ARBA00007456"/>
    </source>
</evidence>
<keyword evidence="14" id="KW-1185">Reference proteome</keyword>
<feature type="binding site" evidence="8">
    <location>
        <position position="105"/>
    </location>
    <ligand>
        <name>oxalate</name>
        <dbReference type="ChEBI" id="CHEBI:30623"/>
    </ligand>
</feature>
<dbReference type="Proteomes" id="UP000317650">
    <property type="component" value="Chromosome 9"/>
</dbReference>
<feature type="chain" id="PRO_5020924651" description="Cupin type-1 domain-containing protein" evidence="11">
    <location>
        <begin position="22"/>
        <end position="535"/>
    </location>
</feature>
<evidence type="ECO:0000256" key="7">
    <source>
        <dbReference type="ARBA" id="ARBA00023211"/>
    </source>
</evidence>
<comment type="caution">
    <text evidence="13">The sequence shown here is derived from an EMBL/GenBank/DDBJ whole genome shotgun (WGS) entry which is preliminary data.</text>
</comment>
<keyword evidence="11" id="KW-0732">Signal</keyword>
<keyword evidence="7 8" id="KW-0464">Manganese</keyword>
<feature type="binding site" evidence="9">
    <location>
        <position position="108"/>
    </location>
    <ligand>
        <name>Mn(2+)</name>
        <dbReference type="ChEBI" id="CHEBI:29035"/>
    </ligand>
</feature>
<evidence type="ECO:0000256" key="4">
    <source>
        <dbReference type="ARBA" id="ARBA00022525"/>
    </source>
</evidence>
<evidence type="ECO:0000313" key="14">
    <source>
        <dbReference type="Proteomes" id="UP000317650"/>
    </source>
</evidence>
<comment type="similarity">
    <text evidence="2">Belongs to the germin family.</text>
</comment>
<evidence type="ECO:0000256" key="6">
    <source>
        <dbReference type="ARBA" id="ARBA00023157"/>
    </source>
</evidence>
<feature type="binding site" evidence="9">
    <location>
        <position position="110"/>
    </location>
    <ligand>
        <name>Mn(2+)</name>
        <dbReference type="ChEBI" id="CHEBI:29035"/>
    </ligand>
</feature>
<protein>
    <recommendedName>
        <fullName evidence="12">Cupin type-1 domain-containing protein</fullName>
    </recommendedName>
</protein>
<evidence type="ECO:0000256" key="11">
    <source>
        <dbReference type="SAM" id="SignalP"/>
    </source>
</evidence>
<feature type="domain" description="Cupin type-1" evidence="12">
    <location>
        <begin position="290"/>
        <end position="442"/>
    </location>
</feature>
<dbReference type="PROSITE" id="PS00725">
    <property type="entry name" value="GERMIN"/>
    <property type="match status" value="2"/>
</dbReference>
<keyword evidence="5 8" id="KW-0479">Metal-binding</keyword>
<evidence type="ECO:0000256" key="9">
    <source>
        <dbReference type="PIRSR" id="PIRSR601929-2"/>
    </source>
</evidence>
<evidence type="ECO:0000313" key="13">
    <source>
        <dbReference type="EMBL" id="THU48500.1"/>
    </source>
</evidence>
<feature type="disulfide bond" evidence="10">
    <location>
        <begin position="31"/>
        <end position="46"/>
    </location>
</feature>
<evidence type="ECO:0000259" key="12">
    <source>
        <dbReference type="SMART" id="SM00835"/>
    </source>
</evidence>
<dbReference type="EMBL" id="PYDT01000010">
    <property type="protein sequence ID" value="THU48500.1"/>
    <property type="molecule type" value="Genomic_DNA"/>
</dbReference>
<feature type="binding site" evidence="9">
    <location>
        <position position="115"/>
    </location>
    <ligand>
        <name>Mn(2+)</name>
        <dbReference type="ChEBI" id="CHEBI:29035"/>
    </ligand>
</feature>
<reference evidence="13 14" key="1">
    <citation type="journal article" date="2019" name="Nat. Plants">
        <title>Genome sequencing of Musa balbisiana reveals subgenome evolution and function divergence in polyploid bananas.</title>
        <authorList>
            <person name="Yao X."/>
        </authorList>
    </citation>
    <scope>NUCLEOTIDE SEQUENCE [LARGE SCALE GENOMIC DNA]</scope>
    <source>
        <strain evidence="14">cv. DH-PKW</strain>
        <tissue evidence="13">Leaves</tissue>
    </source>
</reference>
<feature type="binding site" evidence="8">
    <location>
        <position position="115"/>
    </location>
    <ligand>
        <name>oxalate</name>
        <dbReference type="ChEBI" id="CHEBI:30623"/>
    </ligand>
</feature>
<proteinExistence type="inferred from homology"/>
<keyword evidence="4" id="KW-0964">Secreted</keyword>